<dbReference type="GO" id="GO:0005509">
    <property type="term" value="F:calcium ion binding"/>
    <property type="evidence" value="ECO:0007669"/>
    <property type="project" value="InterPro"/>
</dbReference>
<dbReference type="InterPro" id="IPR002048">
    <property type="entry name" value="EF_hand_dom"/>
</dbReference>
<dbReference type="EMBL" id="SRMA01026248">
    <property type="protein sequence ID" value="TRY86000.1"/>
    <property type="molecule type" value="Genomic_DNA"/>
</dbReference>
<dbReference type="CDD" id="cd00051">
    <property type="entry name" value="EFh"/>
    <property type="match status" value="1"/>
</dbReference>
<keyword evidence="1" id="KW-0479">Metal-binding</keyword>
<dbReference type="Gene3D" id="1.10.238.10">
    <property type="entry name" value="EF-hand"/>
    <property type="match status" value="4"/>
</dbReference>
<feature type="compositionally biased region" description="Basic and acidic residues" evidence="3">
    <location>
        <begin position="607"/>
        <end position="616"/>
    </location>
</feature>
<dbReference type="STRING" id="623744.A0A553Q7U0"/>
<dbReference type="InterPro" id="IPR051860">
    <property type="entry name" value="Plasmodium_CSP_Invasion"/>
</dbReference>
<dbReference type="InterPro" id="IPR011992">
    <property type="entry name" value="EF-hand-dom_pair"/>
</dbReference>
<dbReference type="SMART" id="SM00054">
    <property type="entry name" value="EFh"/>
    <property type="match status" value="2"/>
</dbReference>
<dbReference type="Proteomes" id="UP000316079">
    <property type="component" value="Unassembled WGS sequence"/>
</dbReference>
<evidence type="ECO:0000256" key="1">
    <source>
        <dbReference type="ARBA" id="ARBA00022723"/>
    </source>
</evidence>
<dbReference type="PROSITE" id="PS00018">
    <property type="entry name" value="EF_HAND_1"/>
    <property type="match status" value="2"/>
</dbReference>
<proteinExistence type="predicted"/>
<dbReference type="AlphaFoldDB" id="A0A553Q7U0"/>
<evidence type="ECO:0000313" key="5">
    <source>
        <dbReference type="EMBL" id="TRY86000.1"/>
    </source>
</evidence>
<evidence type="ECO:0000256" key="2">
    <source>
        <dbReference type="ARBA" id="ARBA00022837"/>
    </source>
</evidence>
<name>A0A553Q7U0_9TELE</name>
<evidence type="ECO:0000259" key="4">
    <source>
        <dbReference type="PROSITE" id="PS50222"/>
    </source>
</evidence>
<accession>A0A553Q7U0</accession>
<feature type="compositionally biased region" description="Low complexity" evidence="3">
    <location>
        <begin position="252"/>
        <end position="276"/>
    </location>
</feature>
<feature type="region of interest" description="Disordered" evidence="3">
    <location>
        <begin position="231"/>
        <end position="301"/>
    </location>
</feature>
<dbReference type="Pfam" id="PF13202">
    <property type="entry name" value="EF-hand_5"/>
    <property type="match status" value="2"/>
</dbReference>
<dbReference type="SUPFAM" id="SSF47473">
    <property type="entry name" value="EF-hand"/>
    <property type="match status" value="2"/>
</dbReference>
<dbReference type="PANTHER" id="PTHR44826">
    <property type="entry name" value="SPORE COAT PROTEIN SP85"/>
    <property type="match status" value="1"/>
</dbReference>
<dbReference type="InterPro" id="IPR018247">
    <property type="entry name" value="EF_Hand_1_Ca_BS"/>
</dbReference>
<protein>
    <recommendedName>
        <fullName evidence="4">EF-hand domain-containing protein</fullName>
    </recommendedName>
</protein>
<organism evidence="5 6">
    <name type="scientific">Danionella cerebrum</name>
    <dbReference type="NCBI Taxonomy" id="2873325"/>
    <lineage>
        <taxon>Eukaryota</taxon>
        <taxon>Metazoa</taxon>
        <taxon>Chordata</taxon>
        <taxon>Craniata</taxon>
        <taxon>Vertebrata</taxon>
        <taxon>Euteleostomi</taxon>
        <taxon>Actinopterygii</taxon>
        <taxon>Neopterygii</taxon>
        <taxon>Teleostei</taxon>
        <taxon>Ostariophysi</taxon>
        <taxon>Cypriniformes</taxon>
        <taxon>Danionidae</taxon>
        <taxon>Danioninae</taxon>
        <taxon>Danionella</taxon>
    </lineage>
</organism>
<feature type="region of interest" description="Disordered" evidence="3">
    <location>
        <begin position="581"/>
        <end position="616"/>
    </location>
</feature>
<dbReference type="PANTHER" id="PTHR44826:SF5">
    <property type="entry name" value="DYNEIN HEAVY CHAIN"/>
    <property type="match status" value="1"/>
</dbReference>
<evidence type="ECO:0000256" key="3">
    <source>
        <dbReference type="SAM" id="MobiDB-lite"/>
    </source>
</evidence>
<dbReference type="OrthoDB" id="191686at2759"/>
<dbReference type="PROSITE" id="PS50222">
    <property type="entry name" value="EF_HAND_2"/>
    <property type="match status" value="2"/>
</dbReference>
<keyword evidence="2" id="KW-0106">Calcium</keyword>
<dbReference type="CDD" id="cd22541">
    <property type="entry name" value="SP5_N"/>
    <property type="match status" value="1"/>
</dbReference>
<reference evidence="5 6" key="1">
    <citation type="journal article" date="2019" name="Sci. Data">
        <title>Hybrid genome assembly and annotation of Danionella translucida.</title>
        <authorList>
            <person name="Kadobianskyi M."/>
            <person name="Schulze L."/>
            <person name="Schuelke M."/>
            <person name="Judkewitz B."/>
        </authorList>
    </citation>
    <scope>NUCLEOTIDE SEQUENCE [LARGE SCALE GENOMIC DNA]</scope>
    <source>
        <strain evidence="5 6">Bolton</strain>
    </source>
</reference>
<sequence>MGNGSSAALEELSACESHQWYRKFMTECPSGQLTFYEFKKFFGLKNLSEKSNAYVTTMFKTFDMNDSYFNTRPRVWLWLTSLFRLAVQLRIVGGERPQELRPHQLMMCLFEADALLDPVDKNTIVLSLSREKLNNIHHPSASVYPAGAGPCTGVGSHACKGAGPPASALIMFKHGELSDLSGSISVSALGNVNKQTVHPSIHTSIHPSIHTSIHPSIHTSMHPPIHPSLHPHIHPSLHPHIHPSLHPHIHPSTHPSLCPHIHPSIHTSIHPSVHPSLHPHLHASSHPSIPPSTHPSLCPHIHPSLHPHIHPSIRTHIHASSHPFTHPSLHPSIHPSLHSHIHPTMYPSIHPPIHPSTHPSIHTSIHPHIHPTIHPSIHPPIHPSIHSQVLIWFLSLRLSGVPDITVTHQTPGRIFESFSVETLREPCGCVCVPQDGCIDFMEYVAALSLVLKGGVQQKLRWYFKLYDVDGSGCIDREELLLIFKSESACKRIAADVRSRIHTLRLSSQPGAGGGSQVLISVRSRWRLSGPHLSQEQVEALRSSSQSGAGGGSQVLISVRSRWRLSGPHLSQEQVEALSSRSGAGGALGCHRPGQLGGSEDYASRSGEQVEARGPKCRSGEAVEALRRWGSRVLSSVKGAGGGALGSHQSGVNGGSRVLISEESERGEARVLTSQSRERVESQVLISVRSRWRLSGPHLSQEQVEALRSSSQSGAGGGSQVLISVRSRWRLSGPHLSQEQVEALRSSSQSGADGGSQAIRAIHDEEQDISAEEITNLVFDKIDRNKDGVLTLDEFMEGIQEDEELTSMLTQSLDLTQIVKKIYTEMHSEQGL</sequence>
<evidence type="ECO:0000313" key="6">
    <source>
        <dbReference type="Proteomes" id="UP000316079"/>
    </source>
</evidence>
<comment type="caution">
    <text evidence="5">The sequence shown here is derived from an EMBL/GenBank/DDBJ whole genome shotgun (WGS) entry which is preliminary data.</text>
</comment>
<feature type="domain" description="EF-hand" evidence="4">
    <location>
        <begin position="454"/>
        <end position="489"/>
    </location>
</feature>
<feature type="compositionally biased region" description="Basic residues" evidence="3">
    <location>
        <begin position="231"/>
        <end position="251"/>
    </location>
</feature>
<keyword evidence="6" id="KW-1185">Reference proteome</keyword>
<gene>
    <name evidence="5" type="ORF">DNTS_029346</name>
</gene>
<feature type="domain" description="EF-hand" evidence="4">
    <location>
        <begin position="769"/>
        <end position="804"/>
    </location>
</feature>
<feature type="region of interest" description="Disordered" evidence="3">
    <location>
        <begin position="639"/>
        <end position="659"/>
    </location>
</feature>